<reference evidence="3" key="1">
    <citation type="journal article" date="2020" name="Stud. Mycol.">
        <title>101 Dothideomycetes genomes: A test case for predicting lifestyles and emergence of pathogens.</title>
        <authorList>
            <person name="Haridas S."/>
            <person name="Albert R."/>
            <person name="Binder M."/>
            <person name="Bloem J."/>
            <person name="LaButti K."/>
            <person name="Salamov A."/>
            <person name="Andreopoulos B."/>
            <person name="Baker S."/>
            <person name="Barry K."/>
            <person name="Bills G."/>
            <person name="Bluhm B."/>
            <person name="Cannon C."/>
            <person name="Castanera R."/>
            <person name="Culley D."/>
            <person name="Daum C."/>
            <person name="Ezra D."/>
            <person name="Gonzalez J."/>
            <person name="Henrissat B."/>
            <person name="Kuo A."/>
            <person name="Liang C."/>
            <person name="Lipzen A."/>
            <person name="Lutzoni F."/>
            <person name="Magnuson J."/>
            <person name="Mondo S."/>
            <person name="Nolan M."/>
            <person name="Ohm R."/>
            <person name="Pangilinan J."/>
            <person name="Park H.-J."/>
            <person name="Ramirez L."/>
            <person name="Alfaro M."/>
            <person name="Sun H."/>
            <person name="Tritt A."/>
            <person name="Yoshinaga Y."/>
            <person name="Zwiers L.-H."/>
            <person name="Turgeon B."/>
            <person name="Goodwin S."/>
            <person name="Spatafora J."/>
            <person name="Crous P."/>
            <person name="Grigoriev I."/>
        </authorList>
    </citation>
    <scope>NUCLEOTIDE SEQUENCE [LARGE SCALE GENOMIC DNA]</scope>
    <source>
        <strain evidence="3">CECT 20119</strain>
    </source>
</reference>
<dbReference type="Proteomes" id="UP000799538">
    <property type="component" value="Unassembled WGS sequence"/>
</dbReference>
<accession>A0A6A6GG45</accession>
<dbReference type="InterPro" id="IPR036291">
    <property type="entry name" value="NAD(P)-bd_dom_sf"/>
</dbReference>
<gene>
    <name evidence="2" type="ORF">BDZ85DRAFT_82646</name>
</gene>
<dbReference type="SUPFAM" id="SSF51735">
    <property type="entry name" value="NAD(P)-binding Rossmann-fold domains"/>
    <property type="match status" value="1"/>
</dbReference>
<evidence type="ECO:0000313" key="2">
    <source>
        <dbReference type="EMBL" id="KAF2224682.1"/>
    </source>
</evidence>
<dbReference type="OrthoDB" id="2129491at2759"/>
<dbReference type="InterPro" id="IPR051450">
    <property type="entry name" value="Gfo/Idh/MocA_Oxidoreductases"/>
</dbReference>
<dbReference type="AlphaFoldDB" id="A0A6A6GG45"/>
<dbReference type="SUPFAM" id="SSF55347">
    <property type="entry name" value="Glyceraldehyde-3-phosphate dehydrogenase-like, C-terminal domain"/>
    <property type="match status" value="1"/>
</dbReference>
<dbReference type="PANTHER" id="PTHR43377:SF12">
    <property type="entry name" value="BINDING ROSSMANN FOLD OXIDOREDUCTASE, PUTATIVE (AFU_ORTHOLOGUE AFUA_3G11840)-RELATED"/>
    <property type="match status" value="1"/>
</dbReference>
<protein>
    <submittedName>
        <fullName evidence="2">Streptomycin biosynthesis protein StrI</fullName>
    </submittedName>
</protein>
<dbReference type="Gene3D" id="3.30.360.10">
    <property type="entry name" value="Dihydrodipicolinate Reductase, domain 2"/>
    <property type="match status" value="2"/>
</dbReference>
<keyword evidence="3" id="KW-1185">Reference proteome</keyword>
<dbReference type="GO" id="GO:0000166">
    <property type="term" value="F:nucleotide binding"/>
    <property type="evidence" value="ECO:0007669"/>
    <property type="project" value="InterPro"/>
</dbReference>
<evidence type="ECO:0000313" key="3">
    <source>
        <dbReference type="Proteomes" id="UP000799538"/>
    </source>
</evidence>
<dbReference type="Gene3D" id="3.40.50.720">
    <property type="entry name" value="NAD(P)-binding Rossmann-like Domain"/>
    <property type="match status" value="1"/>
</dbReference>
<dbReference type="PANTHER" id="PTHR43377">
    <property type="entry name" value="BILIVERDIN REDUCTASE A"/>
    <property type="match status" value="1"/>
</dbReference>
<proteinExistence type="predicted"/>
<dbReference type="Pfam" id="PF01408">
    <property type="entry name" value="GFO_IDH_MocA"/>
    <property type="match status" value="1"/>
</dbReference>
<feature type="domain" description="Gfo/Idh/MocA-like oxidoreductase N-terminal" evidence="1">
    <location>
        <begin position="18"/>
        <end position="147"/>
    </location>
</feature>
<name>A0A6A6GG45_9PEZI</name>
<organism evidence="2 3">
    <name type="scientific">Elsinoe ampelina</name>
    <dbReference type="NCBI Taxonomy" id="302913"/>
    <lineage>
        <taxon>Eukaryota</taxon>
        <taxon>Fungi</taxon>
        <taxon>Dikarya</taxon>
        <taxon>Ascomycota</taxon>
        <taxon>Pezizomycotina</taxon>
        <taxon>Dothideomycetes</taxon>
        <taxon>Dothideomycetidae</taxon>
        <taxon>Myriangiales</taxon>
        <taxon>Elsinoaceae</taxon>
        <taxon>Elsinoe</taxon>
    </lineage>
</organism>
<evidence type="ECO:0000259" key="1">
    <source>
        <dbReference type="Pfam" id="PF01408"/>
    </source>
</evidence>
<dbReference type="EMBL" id="ML992504">
    <property type="protein sequence ID" value="KAF2224682.1"/>
    <property type="molecule type" value="Genomic_DNA"/>
</dbReference>
<dbReference type="InterPro" id="IPR000683">
    <property type="entry name" value="Gfo/Idh/MocA-like_OxRdtase_N"/>
</dbReference>
<sequence>MAPLLDVRPNGSPGFVPRVLIIGAGSRGNAYAKAIDEAGLGIVAAVADPVEYKRRLLGSRYIWKGASEPGPGQEYVDWRDFVEAETARRNASNSTNGSTRPQIDAVFVCVLDEQHVEVVTTLAPFRLHIMCEKPLATTLKDCLRMYSAILPSPGHPTSTIFGIGHVLRYSPHNMLLRQLVLEDEVIGDVMSVEHTEPVGWWHFSHSYVRGNWRKESTTAPSLLTKSCHDIDWILWMMCSSPKKSPSRSPHLPAFLSSTGSLTQFRKARKPKAAGAATNCLSCPIESTCLYSAPKIYYENQLAVKELEWPVNIVNPEIETCYTSKGPEAAKDLLMESLAEDYDESLSATARLSRNWFGRCVWESDNDVCDDQFVTVTWDNQAVDAEEPLVMNAKTATFHMIAGTEKQCERRGRIYGDKGEIEYDGTTIRVYDFASDSAKEYQPKREKGGHGGGDGGLVRQFLQAVIATETKQMMASEAQIQYLGCTLEECIRSHALVFAAEEARKEKKIVDWQPWWAEKVEAALPVADQALV</sequence>